<keyword evidence="8" id="KW-1185">Reference proteome</keyword>
<protein>
    <submittedName>
        <fullName evidence="7">Membrane protein</fullName>
    </submittedName>
</protein>
<dbReference type="SUPFAM" id="SSF56925">
    <property type="entry name" value="OMPA-like"/>
    <property type="match status" value="1"/>
</dbReference>
<keyword evidence="2 5" id="KW-0732">Signal</keyword>
<proteinExistence type="inferred from homology"/>
<dbReference type="EMBL" id="BMIO01000001">
    <property type="protein sequence ID" value="GGD31808.1"/>
    <property type="molecule type" value="Genomic_DNA"/>
</dbReference>
<dbReference type="InterPro" id="IPR027385">
    <property type="entry name" value="Beta-barrel_OMP"/>
</dbReference>
<dbReference type="Proteomes" id="UP000598997">
    <property type="component" value="Unassembled WGS sequence"/>
</dbReference>
<sequence length="226" mass="24343">MREMIGVTMKKIVAILAAGTAFGAVAMPAAAEDFSGPRVEAIVGYDVSQAGSDADNDLNDMDDQDIDGLLYGVGIGYDYDMGNVVLGIEGEYTDSTAKTEYSDGMDYEGFGLGRVDTGRDLYIGARVGAKVAPDLLAYVKGGYTNAKFNVLASDGESELKQDINADGWRAGAGLEYALSDNTFTKIEYRYSNYSEAEFENGDLPDSDRFDIDTDRHQVVASVGMRF</sequence>
<keyword evidence="3" id="KW-0472">Membrane</keyword>
<evidence type="ECO:0000256" key="5">
    <source>
        <dbReference type="SAM" id="SignalP"/>
    </source>
</evidence>
<feature type="domain" description="Outer membrane protein beta-barrel" evidence="6">
    <location>
        <begin position="21"/>
        <end position="226"/>
    </location>
</feature>
<gene>
    <name evidence="7" type="ORF">GCM10010989_02340</name>
</gene>
<evidence type="ECO:0000256" key="3">
    <source>
        <dbReference type="ARBA" id="ARBA00023136"/>
    </source>
</evidence>
<feature type="signal peptide" evidence="5">
    <location>
        <begin position="1"/>
        <end position="26"/>
    </location>
</feature>
<evidence type="ECO:0000313" key="8">
    <source>
        <dbReference type="Proteomes" id="UP000598997"/>
    </source>
</evidence>
<name>A0A917DF26_9SPHN</name>
<dbReference type="InterPro" id="IPR011250">
    <property type="entry name" value="OMP/PagP_B-barrel"/>
</dbReference>
<dbReference type="InterPro" id="IPR051692">
    <property type="entry name" value="OMP-like"/>
</dbReference>
<dbReference type="GO" id="GO:0016020">
    <property type="term" value="C:membrane"/>
    <property type="evidence" value="ECO:0007669"/>
    <property type="project" value="UniProtKB-SubCell"/>
</dbReference>
<evidence type="ECO:0000256" key="4">
    <source>
        <dbReference type="ARBA" id="ARBA00038306"/>
    </source>
</evidence>
<dbReference type="PANTHER" id="PTHR34001">
    <property type="entry name" value="BLL7405 PROTEIN"/>
    <property type="match status" value="1"/>
</dbReference>
<reference evidence="7 8" key="1">
    <citation type="journal article" date="2014" name="Int. J. Syst. Evol. Microbiol.">
        <title>Complete genome sequence of Corynebacterium casei LMG S-19264T (=DSM 44701T), isolated from a smear-ripened cheese.</title>
        <authorList>
            <consortium name="US DOE Joint Genome Institute (JGI-PGF)"/>
            <person name="Walter F."/>
            <person name="Albersmeier A."/>
            <person name="Kalinowski J."/>
            <person name="Ruckert C."/>
        </authorList>
    </citation>
    <scope>NUCLEOTIDE SEQUENCE [LARGE SCALE GENOMIC DNA]</scope>
    <source>
        <strain evidence="7 8">CGMCC 1.15358</strain>
    </source>
</reference>
<dbReference type="Gene3D" id="2.40.160.20">
    <property type="match status" value="1"/>
</dbReference>
<accession>A0A917DF26</accession>
<comment type="caution">
    <text evidence="7">The sequence shown here is derived from an EMBL/GenBank/DDBJ whole genome shotgun (WGS) entry which is preliminary data.</text>
</comment>
<dbReference type="PANTHER" id="PTHR34001:SF3">
    <property type="entry name" value="BLL7405 PROTEIN"/>
    <property type="match status" value="1"/>
</dbReference>
<evidence type="ECO:0000256" key="1">
    <source>
        <dbReference type="ARBA" id="ARBA00004370"/>
    </source>
</evidence>
<comment type="similarity">
    <text evidence="4">Belongs to the Omp25/RopB family.</text>
</comment>
<feature type="chain" id="PRO_5036688813" evidence="5">
    <location>
        <begin position="27"/>
        <end position="226"/>
    </location>
</feature>
<evidence type="ECO:0000313" key="7">
    <source>
        <dbReference type="EMBL" id="GGD31808.1"/>
    </source>
</evidence>
<evidence type="ECO:0000256" key="2">
    <source>
        <dbReference type="ARBA" id="ARBA00022729"/>
    </source>
</evidence>
<comment type="subcellular location">
    <subcellularLocation>
        <location evidence="1">Membrane</location>
    </subcellularLocation>
</comment>
<organism evidence="7 8">
    <name type="scientific">Croceicoccus pelagius</name>
    <dbReference type="NCBI Taxonomy" id="1703341"/>
    <lineage>
        <taxon>Bacteria</taxon>
        <taxon>Pseudomonadati</taxon>
        <taxon>Pseudomonadota</taxon>
        <taxon>Alphaproteobacteria</taxon>
        <taxon>Sphingomonadales</taxon>
        <taxon>Erythrobacteraceae</taxon>
        <taxon>Croceicoccus</taxon>
    </lineage>
</organism>
<dbReference type="Pfam" id="PF13505">
    <property type="entry name" value="OMP_b-brl"/>
    <property type="match status" value="1"/>
</dbReference>
<evidence type="ECO:0000259" key="6">
    <source>
        <dbReference type="Pfam" id="PF13505"/>
    </source>
</evidence>
<dbReference type="AlphaFoldDB" id="A0A917DF26"/>